<evidence type="ECO:0000256" key="4">
    <source>
        <dbReference type="PIRSR" id="PIRSR600542-1"/>
    </source>
</evidence>
<keyword evidence="7" id="KW-1185">Reference proteome</keyword>
<dbReference type="Pfam" id="PF00755">
    <property type="entry name" value="Carn_acyltransf"/>
    <property type="match status" value="1"/>
</dbReference>
<feature type="active site" description="Proton acceptor" evidence="4">
    <location>
        <position position="341"/>
    </location>
</feature>
<dbReference type="Gene3D" id="3.30.559.70">
    <property type="entry name" value="Choline/Carnitine o-acyltransferase, domain 2"/>
    <property type="match status" value="1"/>
</dbReference>
<dbReference type="EMBL" id="JAVRJZ010000008">
    <property type="protein sequence ID" value="KAK2719242.1"/>
    <property type="molecule type" value="Genomic_DNA"/>
</dbReference>
<dbReference type="GO" id="GO:0004092">
    <property type="term" value="F:carnitine O-acetyltransferase activity"/>
    <property type="evidence" value="ECO:0007669"/>
    <property type="project" value="TreeGrafter"/>
</dbReference>
<dbReference type="PANTHER" id="PTHR22589">
    <property type="entry name" value="CARNITINE O-ACYLTRANSFERASE"/>
    <property type="match status" value="1"/>
</dbReference>
<dbReference type="GO" id="GO:0005777">
    <property type="term" value="C:peroxisome"/>
    <property type="evidence" value="ECO:0007669"/>
    <property type="project" value="TreeGrafter"/>
</dbReference>
<gene>
    <name evidence="6" type="ORF">QYM36_004909</name>
</gene>
<dbReference type="AlphaFoldDB" id="A0AA88I354"/>
<evidence type="ECO:0000259" key="5">
    <source>
        <dbReference type="Pfam" id="PF00755"/>
    </source>
</evidence>
<protein>
    <recommendedName>
        <fullName evidence="5">Choline/carnitine acyltransferase domain-containing protein</fullName>
    </recommendedName>
</protein>
<dbReference type="InterPro" id="IPR042231">
    <property type="entry name" value="Cho/carn_acyl_trans_2"/>
</dbReference>
<dbReference type="Proteomes" id="UP001187531">
    <property type="component" value="Unassembled WGS sequence"/>
</dbReference>
<name>A0AA88I354_ARTSF</name>
<dbReference type="InterPro" id="IPR023213">
    <property type="entry name" value="CAT-like_dom_sf"/>
</dbReference>
<dbReference type="InterPro" id="IPR000542">
    <property type="entry name" value="Carn_acyl_trans"/>
</dbReference>
<organism evidence="6 7">
    <name type="scientific">Artemia franciscana</name>
    <name type="common">Brine shrimp</name>
    <name type="synonym">Artemia sanfranciscana</name>
    <dbReference type="NCBI Taxonomy" id="6661"/>
    <lineage>
        <taxon>Eukaryota</taxon>
        <taxon>Metazoa</taxon>
        <taxon>Ecdysozoa</taxon>
        <taxon>Arthropoda</taxon>
        <taxon>Crustacea</taxon>
        <taxon>Branchiopoda</taxon>
        <taxon>Anostraca</taxon>
        <taxon>Artemiidae</taxon>
        <taxon>Artemia</taxon>
    </lineage>
</organism>
<proteinExistence type="inferred from homology"/>
<evidence type="ECO:0000313" key="6">
    <source>
        <dbReference type="EMBL" id="KAK2719244.1"/>
    </source>
</evidence>
<dbReference type="EMBL" id="JAVRJZ010000008">
    <property type="protein sequence ID" value="KAK2719244.1"/>
    <property type="molecule type" value="Genomic_DNA"/>
</dbReference>
<dbReference type="EMBL" id="JAVRJZ010000008">
    <property type="protein sequence ID" value="KAK2719243.1"/>
    <property type="molecule type" value="Genomic_DNA"/>
</dbReference>
<comment type="similarity">
    <text evidence="1">Belongs to the carnitine/choline acetyltransferase family.</text>
</comment>
<accession>A0AA88I354</accession>
<dbReference type="PANTHER" id="PTHR22589:SF103">
    <property type="entry name" value="CARNITINE O-ACETYL-TRANSFERASE, ISOFORM A-RELATED"/>
    <property type="match status" value="1"/>
</dbReference>
<keyword evidence="3" id="KW-0012">Acyltransferase</keyword>
<sequence length="630" mass="70848">MNFFHKLLSRTVSGKVKGNDVSLLFTNGRMLSNNLPKLPVPPLKKTLEKYLRTVKPHLNPDEFRNTTEIVKNFGAPGGSGEKLQKMLEDRAAKKENWLSEWWLDNAYLGYRLPLVVYSSPGLVFPLRNFRKESVMEEQIEFAAKIILGALDFKKLIDGNQLEPDKLGESYLDMSQYYRLFGTIRTPGPNCDELTLNPDSRHIIVAHNNQFCKVDVIHKDGSILTPENLVSALFKAVAITTHVSPPVGILTTQNRNTWSWAYAELIANPDNQLSIEVIKKALFLVCLDKEMPELGAPNRQTVAALQMIHGGGSFGNAGNRWYDKTIQFIVGMTGEVGLTYEHSPAEGPPVATMMDHIMQFINKLGHQGMEPGDTISHLRKDGVELLEFKFNSDVKKAIEIAKRDLDMLVKDLEMTCFTFEDFGKSSLKTLRISPDSFIQVAIQLAFFRIHGEPGAHYESASTRKFKDGRTETIRSCLPEVVTFCSTMLDTKASDKDKYSLLLDAIDCHKRYAIEAVNGEGIDRHLFGLKLLAIKSGMDLPSIFLDHGYVRSSHMRLSTSQVNAKCDSFMCFGPLVPDGYGCCYNPRKTTINFGLSAFNCSPTTHSSQFRESLERSLRDMYTLLFENQKAKL</sequence>
<evidence type="ECO:0000256" key="3">
    <source>
        <dbReference type="ARBA" id="ARBA00023315"/>
    </source>
</evidence>
<dbReference type="Gene3D" id="3.30.559.10">
    <property type="entry name" value="Chloramphenicol acetyltransferase-like domain"/>
    <property type="match status" value="1"/>
</dbReference>
<feature type="domain" description="Choline/carnitine acyltransferase" evidence="5">
    <location>
        <begin position="38"/>
        <end position="612"/>
    </location>
</feature>
<reference evidence="6" key="1">
    <citation type="submission" date="2023-07" db="EMBL/GenBank/DDBJ databases">
        <title>Chromosome-level genome assembly of Artemia franciscana.</title>
        <authorList>
            <person name="Jo E."/>
        </authorList>
    </citation>
    <scope>NUCLEOTIDE SEQUENCE</scope>
    <source>
        <tissue evidence="6">Whole body</tissue>
    </source>
</reference>
<evidence type="ECO:0000313" key="7">
    <source>
        <dbReference type="Proteomes" id="UP001187531"/>
    </source>
</evidence>
<dbReference type="SUPFAM" id="SSF52777">
    <property type="entry name" value="CoA-dependent acyltransferases"/>
    <property type="match status" value="2"/>
</dbReference>
<keyword evidence="2" id="KW-0808">Transferase</keyword>
<comment type="caution">
    <text evidence="6">The sequence shown here is derived from an EMBL/GenBank/DDBJ whole genome shotgun (WGS) entry which is preliminary data.</text>
</comment>
<evidence type="ECO:0000256" key="2">
    <source>
        <dbReference type="ARBA" id="ARBA00022679"/>
    </source>
</evidence>
<evidence type="ECO:0000256" key="1">
    <source>
        <dbReference type="ARBA" id="ARBA00005232"/>
    </source>
</evidence>
<dbReference type="InterPro" id="IPR039551">
    <property type="entry name" value="Cho/carn_acyl_trans"/>
</dbReference>
<dbReference type="FunFam" id="3.30.559.70:FF:000010">
    <property type="entry name" value="Carnitine O-Acetyl-Transferase, isoform B"/>
    <property type="match status" value="1"/>
</dbReference>
<dbReference type="GO" id="GO:0019254">
    <property type="term" value="P:carnitine metabolic process, CoA-linked"/>
    <property type="evidence" value="ECO:0007669"/>
    <property type="project" value="TreeGrafter"/>
</dbReference>